<dbReference type="RefSeq" id="WP_069963003.1">
    <property type="nucleotide sequence ID" value="NZ_CP016094.1"/>
</dbReference>
<evidence type="ECO:0000313" key="7">
    <source>
        <dbReference type="EMBL" id="AOS45905.1"/>
    </source>
</evidence>
<dbReference type="InterPro" id="IPR003661">
    <property type="entry name" value="HisK_dim/P_dom"/>
</dbReference>
<dbReference type="InterPro" id="IPR036097">
    <property type="entry name" value="HisK_dim/P_sf"/>
</dbReference>
<dbReference type="InterPro" id="IPR005467">
    <property type="entry name" value="His_kinase_dom"/>
</dbReference>
<sequence>MNQRPTEPWAATPETTTHVDDTVRWVHIVDDDPALGNALAAGLRAHGYHTTFSSTVDIAWSQVHEKLPDLIICDINMPGKNGYRFLEEIRGDPELGSCPFVLMTGNPMYSQPRSAMDRGADDFLLKPFSLETLLACVDARLRRNGISGQNEAALVRELRNTLHRGLSHEFFTPLTGILGFAEMLEQEGDTMSPAEVKDGLRNIMQSARRLHRTLRNYLYALDRLDPDSFAPFPVLSPGTIVQLVQQGALLAAERHGRKADLMLDVAGASIQGGATEIPILVEELVENALGFSRPGTPVKVRGHRIGSEWQLTVEDAGRGMTRQQLKNLGLFRQFEHAKFQQQGLGVGLFIVRQILRRNRGRLQLESNPGAGTKCTVTLPIAHPVRRRSEGGG</sequence>
<organism evidence="7 8">
    <name type="scientific">Lacunisphaera limnophila</name>
    <dbReference type="NCBI Taxonomy" id="1838286"/>
    <lineage>
        <taxon>Bacteria</taxon>
        <taxon>Pseudomonadati</taxon>
        <taxon>Verrucomicrobiota</taxon>
        <taxon>Opitutia</taxon>
        <taxon>Opitutales</taxon>
        <taxon>Opitutaceae</taxon>
        <taxon>Lacunisphaera</taxon>
    </lineage>
</organism>
<dbReference type="PRINTS" id="PR00344">
    <property type="entry name" value="BCTRLSENSOR"/>
</dbReference>
<dbReference type="PANTHER" id="PTHR43547">
    <property type="entry name" value="TWO-COMPONENT HISTIDINE KINASE"/>
    <property type="match status" value="1"/>
</dbReference>
<dbReference type="PANTHER" id="PTHR43547:SF2">
    <property type="entry name" value="HYBRID SIGNAL TRANSDUCTION HISTIDINE KINASE C"/>
    <property type="match status" value="1"/>
</dbReference>
<dbReference type="Pfam" id="PF00072">
    <property type="entry name" value="Response_reg"/>
    <property type="match status" value="1"/>
</dbReference>
<gene>
    <name evidence="7" type="primary">walR</name>
    <name evidence="7" type="ORF">Verru16b_02996</name>
</gene>
<dbReference type="Proteomes" id="UP000095228">
    <property type="component" value="Chromosome"/>
</dbReference>
<dbReference type="PROSITE" id="PS50109">
    <property type="entry name" value="HIS_KIN"/>
    <property type="match status" value="1"/>
</dbReference>
<evidence type="ECO:0000259" key="6">
    <source>
        <dbReference type="PROSITE" id="PS50110"/>
    </source>
</evidence>
<dbReference type="CDD" id="cd00156">
    <property type="entry name" value="REC"/>
    <property type="match status" value="1"/>
</dbReference>
<dbReference type="SMART" id="SM00387">
    <property type="entry name" value="HATPase_c"/>
    <property type="match status" value="1"/>
</dbReference>
<feature type="domain" description="Histidine kinase" evidence="5">
    <location>
        <begin position="165"/>
        <end position="382"/>
    </location>
</feature>
<dbReference type="AlphaFoldDB" id="A0A1D8AYE9"/>
<keyword evidence="3 4" id="KW-0597">Phosphoprotein</keyword>
<evidence type="ECO:0000313" key="8">
    <source>
        <dbReference type="Proteomes" id="UP000095228"/>
    </source>
</evidence>
<reference evidence="7 8" key="1">
    <citation type="submission" date="2016-06" db="EMBL/GenBank/DDBJ databases">
        <title>Three novel species with peptidoglycan cell walls form the new genus Lacunisphaera gen. nov. in the family Opitutaceae of the verrucomicrobial subdivision 4.</title>
        <authorList>
            <person name="Rast P."/>
            <person name="Gloeckner I."/>
            <person name="Jogler M."/>
            <person name="Boedeker C."/>
            <person name="Jeske O."/>
            <person name="Wiegand S."/>
            <person name="Reinhardt R."/>
            <person name="Schumann P."/>
            <person name="Rohde M."/>
            <person name="Spring S."/>
            <person name="Gloeckner F.O."/>
            <person name="Jogler C."/>
        </authorList>
    </citation>
    <scope>NUCLEOTIDE SEQUENCE [LARGE SCALE GENOMIC DNA]</scope>
    <source>
        <strain evidence="7 8">IG16b</strain>
    </source>
</reference>
<dbReference type="SMART" id="SM00448">
    <property type="entry name" value="REC"/>
    <property type="match status" value="1"/>
</dbReference>
<feature type="modified residue" description="4-aspartylphosphate" evidence="4">
    <location>
        <position position="74"/>
    </location>
</feature>
<dbReference type="SUPFAM" id="SSF55874">
    <property type="entry name" value="ATPase domain of HSP90 chaperone/DNA topoisomerase II/histidine kinase"/>
    <property type="match status" value="1"/>
</dbReference>
<dbReference type="SUPFAM" id="SSF47384">
    <property type="entry name" value="Homodimeric domain of signal transducing histidine kinase"/>
    <property type="match status" value="1"/>
</dbReference>
<dbReference type="InterPro" id="IPR004358">
    <property type="entry name" value="Sig_transdc_His_kin-like_C"/>
</dbReference>
<dbReference type="SUPFAM" id="SSF52172">
    <property type="entry name" value="CheY-like"/>
    <property type="match status" value="1"/>
</dbReference>
<evidence type="ECO:0000256" key="2">
    <source>
        <dbReference type="ARBA" id="ARBA00012438"/>
    </source>
</evidence>
<dbReference type="GO" id="GO:0000155">
    <property type="term" value="F:phosphorelay sensor kinase activity"/>
    <property type="evidence" value="ECO:0007669"/>
    <property type="project" value="InterPro"/>
</dbReference>
<comment type="catalytic activity">
    <reaction evidence="1">
        <text>ATP + protein L-histidine = ADP + protein N-phospho-L-histidine.</text>
        <dbReference type="EC" id="2.7.13.3"/>
    </reaction>
</comment>
<dbReference type="Gene3D" id="3.30.565.10">
    <property type="entry name" value="Histidine kinase-like ATPase, C-terminal domain"/>
    <property type="match status" value="1"/>
</dbReference>
<dbReference type="InterPro" id="IPR001789">
    <property type="entry name" value="Sig_transdc_resp-reg_receiver"/>
</dbReference>
<dbReference type="CDD" id="cd00082">
    <property type="entry name" value="HisKA"/>
    <property type="match status" value="1"/>
</dbReference>
<dbReference type="SMART" id="SM00388">
    <property type="entry name" value="HisKA"/>
    <property type="match status" value="1"/>
</dbReference>
<dbReference type="Gene3D" id="3.40.50.2300">
    <property type="match status" value="1"/>
</dbReference>
<evidence type="ECO:0000256" key="3">
    <source>
        <dbReference type="ARBA" id="ARBA00022553"/>
    </source>
</evidence>
<evidence type="ECO:0000256" key="1">
    <source>
        <dbReference type="ARBA" id="ARBA00000085"/>
    </source>
</evidence>
<name>A0A1D8AYE9_9BACT</name>
<dbReference type="OrthoDB" id="9812260at2"/>
<dbReference type="EC" id="2.7.13.3" evidence="2"/>
<dbReference type="Pfam" id="PF02518">
    <property type="entry name" value="HATPase_c"/>
    <property type="match status" value="1"/>
</dbReference>
<dbReference type="STRING" id="1838286.Verru16b_02996"/>
<keyword evidence="8" id="KW-1185">Reference proteome</keyword>
<dbReference type="InterPro" id="IPR011006">
    <property type="entry name" value="CheY-like_superfamily"/>
</dbReference>
<dbReference type="EMBL" id="CP016094">
    <property type="protein sequence ID" value="AOS45905.1"/>
    <property type="molecule type" value="Genomic_DNA"/>
</dbReference>
<dbReference type="InterPro" id="IPR036890">
    <property type="entry name" value="HATPase_C_sf"/>
</dbReference>
<dbReference type="Pfam" id="PF00512">
    <property type="entry name" value="HisKA"/>
    <property type="match status" value="1"/>
</dbReference>
<dbReference type="PROSITE" id="PS50110">
    <property type="entry name" value="RESPONSE_REGULATORY"/>
    <property type="match status" value="1"/>
</dbReference>
<dbReference type="Gene3D" id="1.10.287.130">
    <property type="match status" value="1"/>
</dbReference>
<dbReference type="InterPro" id="IPR003594">
    <property type="entry name" value="HATPase_dom"/>
</dbReference>
<proteinExistence type="predicted"/>
<evidence type="ECO:0000256" key="4">
    <source>
        <dbReference type="PROSITE-ProRule" id="PRU00169"/>
    </source>
</evidence>
<feature type="domain" description="Response regulatory" evidence="6">
    <location>
        <begin position="25"/>
        <end position="141"/>
    </location>
</feature>
<protein>
    <recommendedName>
        <fullName evidence="2">histidine kinase</fullName>
        <ecNumber evidence="2">2.7.13.3</ecNumber>
    </recommendedName>
</protein>
<accession>A0A1D8AYE9</accession>
<dbReference type="KEGG" id="obg:Verru16b_02996"/>
<evidence type="ECO:0000259" key="5">
    <source>
        <dbReference type="PROSITE" id="PS50109"/>
    </source>
</evidence>